<sequence>MGSINWAYVDIEDELRCIEALLSASLYLNSESEQGRQIIFELVDIVLTRVRELKAASEVQHA</sequence>
<accession>A0ABY9S5E6</accession>
<name>A0ABY9S5E6_9ENTR</name>
<dbReference type="Proteomes" id="UP001246690">
    <property type="component" value="Chromosome"/>
</dbReference>
<protein>
    <submittedName>
        <fullName evidence="1">Uncharacterized protein</fullName>
    </submittedName>
</protein>
<proteinExistence type="predicted"/>
<organism evidence="1 2">
    <name type="scientific">Buttiauxella selenatireducens</name>
    <dbReference type="NCBI Taxonomy" id="3073902"/>
    <lineage>
        <taxon>Bacteria</taxon>
        <taxon>Pseudomonadati</taxon>
        <taxon>Pseudomonadota</taxon>
        <taxon>Gammaproteobacteria</taxon>
        <taxon>Enterobacterales</taxon>
        <taxon>Enterobacteriaceae</taxon>
        <taxon>Buttiauxella</taxon>
    </lineage>
</organism>
<dbReference type="RefSeq" id="WP_309874865.1">
    <property type="nucleotide sequence ID" value="NZ_CP133838.1"/>
</dbReference>
<evidence type="ECO:0000313" key="1">
    <source>
        <dbReference type="EMBL" id="WMY72737.1"/>
    </source>
</evidence>
<keyword evidence="2" id="KW-1185">Reference proteome</keyword>
<dbReference type="EMBL" id="CP133838">
    <property type="protein sequence ID" value="WMY72737.1"/>
    <property type="molecule type" value="Genomic_DNA"/>
</dbReference>
<gene>
    <name evidence="1" type="ORF">RHD99_14785</name>
</gene>
<reference evidence="1 2" key="1">
    <citation type="submission" date="2023-09" db="EMBL/GenBank/DDBJ databases">
        <title>Buttiauxella selenatireducens sp. nov., isolated from the rhizosphere of Cardamine hupingshanesis.</title>
        <authorList>
            <person name="Zhang S."/>
            <person name="Xu Z."/>
            <person name="Wang H."/>
            <person name="Guo Y."/>
        </authorList>
    </citation>
    <scope>NUCLEOTIDE SEQUENCE [LARGE SCALE GENOMIC DNA]</scope>
    <source>
        <strain evidence="1 2">R73</strain>
    </source>
</reference>
<evidence type="ECO:0000313" key="2">
    <source>
        <dbReference type="Proteomes" id="UP001246690"/>
    </source>
</evidence>